<evidence type="ECO:0000313" key="12">
    <source>
        <dbReference type="EMBL" id="OGZ42851.1"/>
    </source>
</evidence>
<evidence type="ECO:0000256" key="3">
    <source>
        <dbReference type="ARBA" id="ARBA00022448"/>
    </source>
</evidence>
<evidence type="ECO:0000256" key="4">
    <source>
        <dbReference type="ARBA" id="ARBA00022475"/>
    </source>
</evidence>
<keyword evidence="3 9" id="KW-0813">Transport</keyword>
<name>A0A1G2FZ57_9BACT</name>
<keyword evidence="4" id="KW-1003">Cell membrane</keyword>
<dbReference type="PRINTS" id="PR00812">
    <property type="entry name" value="BCTERIALGSPF"/>
</dbReference>
<evidence type="ECO:0000256" key="10">
    <source>
        <dbReference type="SAM" id="Phobius"/>
    </source>
</evidence>
<comment type="subcellular location">
    <subcellularLocation>
        <location evidence="1">Cell inner membrane</location>
        <topology evidence="1">Multi-pass membrane protein</topology>
    </subcellularLocation>
    <subcellularLocation>
        <location evidence="9">Cell membrane</location>
        <topology evidence="9">Multi-pass membrane protein</topology>
    </subcellularLocation>
</comment>
<keyword evidence="5" id="KW-0997">Cell inner membrane</keyword>
<dbReference type="InterPro" id="IPR018076">
    <property type="entry name" value="T2SS_GspF_dom"/>
</dbReference>
<feature type="domain" description="Type II secretion system protein GspF" evidence="11">
    <location>
        <begin position="32"/>
        <end position="154"/>
    </location>
</feature>
<dbReference type="GO" id="GO:0015628">
    <property type="term" value="P:protein secretion by the type II secretion system"/>
    <property type="evidence" value="ECO:0007669"/>
    <property type="project" value="TreeGrafter"/>
</dbReference>
<sequence length="367" mass="40573">MTEEKIHNSRRQRILQWDIPIGSVSLEQKALFVKHLAVMMKSGLTISEILHVEEETTSGRLRGALRKVRKSVEAGHSLSDAFKLFPKIFPQLLVSAVYTGESSGTLSDNLEHVALQLQKEKELVSKIRGAMLYPVIVLAAAVILGLGLALFVLPKITTIFSGLDITLPFTTRMLIAFSNFMESYGLEFVVASVAFVFFIIWVLRSRMMQPITHWVLLRMPVVQRISKGANAARFCRTLGTLIGSGVTIEESLDIIGKTMSNYHYRRSIGSVNKRVIGGARLSVSLEDFPGLYPRIIVSMIRVGEESGRLDEVCSYLGEFFEEEVDAATKSLSAVIEPVLLIIIGLVVGFLALSVITPIYEITGSIGR</sequence>
<keyword evidence="8 10" id="KW-0472">Membrane</keyword>
<evidence type="ECO:0000256" key="7">
    <source>
        <dbReference type="ARBA" id="ARBA00022989"/>
    </source>
</evidence>
<dbReference type="PANTHER" id="PTHR30012">
    <property type="entry name" value="GENERAL SECRETION PATHWAY PROTEIN"/>
    <property type="match status" value="1"/>
</dbReference>
<evidence type="ECO:0000256" key="2">
    <source>
        <dbReference type="ARBA" id="ARBA00005745"/>
    </source>
</evidence>
<dbReference type="AlphaFoldDB" id="A0A1G2FZ57"/>
<evidence type="ECO:0000256" key="5">
    <source>
        <dbReference type="ARBA" id="ARBA00022519"/>
    </source>
</evidence>
<dbReference type="InterPro" id="IPR003004">
    <property type="entry name" value="GspF/PilC"/>
</dbReference>
<reference evidence="12 13" key="1">
    <citation type="journal article" date="2016" name="Nat. Commun.">
        <title>Thousands of microbial genomes shed light on interconnected biogeochemical processes in an aquifer system.</title>
        <authorList>
            <person name="Anantharaman K."/>
            <person name="Brown C.T."/>
            <person name="Hug L.A."/>
            <person name="Sharon I."/>
            <person name="Castelle C.J."/>
            <person name="Probst A.J."/>
            <person name="Thomas B.C."/>
            <person name="Singh A."/>
            <person name="Wilkins M.J."/>
            <person name="Karaoz U."/>
            <person name="Brodie E.L."/>
            <person name="Williams K.H."/>
            <person name="Hubbard S.S."/>
            <person name="Banfield J.F."/>
        </authorList>
    </citation>
    <scope>NUCLEOTIDE SEQUENCE [LARGE SCALE GENOMIC DNA]</scope>
</reference>
<protein>
    <recommendedName>
        <fullName evidence="11">Type II secretion system protein GspF domain-containing protein</fullName>
    </recommendedName>
</protein>
<dbReference type="InterPro" id="IPR001992">
    <property type="entry name" value="T2SS_GspF/T4SS_PilC_CS"/>
</dbReference>
<dbReference type="Pfam" id="PF00482">
    <property type="entry name" value="T2SSF"/>
    <property type="match status" value="2"/>
</dbReference>
<dbReference type="FunFam" id="1.20.81.30:FF:000001">
    <property type="entry name" value="Type II secretion system protein F"/>
    <property type="match status" value="2"/>
</dbReference>
<dbReference type="Proteomes" id="UP000176700">
    <property type="component" value="Unassembled WGS sequence"/>
</dbReference>
<gene>
    <name evidence="12" type="ORF">A2W41_01875</name>
</gene>
<proteinExistence type="inferred from homology"/>
<feature type="transmembrane region" description="Helical" evidence="10">
    <location>
        <begin position="131"/>
        <end position="153"/>
    </location>
</feature>
<evidence type="ECO:0000256" key="8">
    <source>
        <dbReference type="ARBA" id="ARBA00023136"/>
    </source>
</evidence>
<keyword evidence="7 10" id="KW-1133">Transmembrane helix</keyword>
<comment type="similarity">
    <text evidence="2 9">Belongs to the GSP F family.</text>
</comment>
<dbReference type="EMBL" id="MHNI01000012">
    <property type="protein sequence ID" value="OGZ42851.1"/>
    <property type="molecule type" value="Genomic_DNA"/>
</dbReference>
<comment type="caution">
    <text evidence="12">The sequence shown here is derived from an EMBL/GenBank/DDBJ whole genome shotgun (WGS) entry which is preliminary data.</text>
</comment>
<feature type="transmembrane region" description="Helical" evidence="10">
    <location>
        <begin position="184"/>
        <end position="203"/>
    </location>
</feature>
<dbReference type="Gene3D" id="1.20.81.30">
    <property type="entry name" value="Type II secretion system (T2SS), domain F"/>
    <property type="match status" value="2"/>
</dbReference>
<accession>A0A1G2FZ57</accession>
<keyword evidence="6 9" id="KW-0812">Transmembrane</keyword>
<organism evidence="12 13">
    <name type="scientific">Candidatus Ryanbacteria bacterium RIFCSPHIGHO2_01_45_13</name>
    <dbReference type="NCBI Taxonomy" id="1802112"/>
    <lineage>
        <taxon>Bacteria</taxon>
        <taxon>Candidatus Ryaniibacteriota</taxon>
    </lineage>
</organism>
<dbReference type="PROSITE" id="PS00874">
    <property type="entry name" value="T2SP_F"/>
    <property type="match status" value="1"/>
</dbReference>
<evidence type="ECO:0000256" key="6">
    <source>
        <dbReference type="ARBA" id="ARBA00022692"/>
    </source>
</evidence>
<evidence type="ECO:0000259" key="11">
    <source>
        <dbReference type="Pfam" id="PF00482"/>
    </source>
</evidence>
<dbReference type="GO" id="GO:0005886">
    <property type="term" value="C:plasma membrane"/>
    <property type="evidence" value="ECO:0007669"/>
    <property type="project" value="UniProtKB-SubCell"/>
</dbReference>
<feature type="domain" description="Type II secretion system protein GspF" evidence="11">
    <location>
        <begin position="234"/>
        <end position="357"/>
    </location>
</feature>
<evidence type="ECO:0000256" key="1">
    <source>
        <dbReference type="ARBA" id="ARBA00004429"/>
    </source>
</evidence>
<dbReference type="PANTHER" id="PTHR30012:SF0">
    <property type="entry name" value="TYPE II SECRETION SYSTEM PROTEIN F-RELATED"/>
    <property type="match status" value="1"/>
</dbReference>
<evidence type="ECO:0000313" key="13">
    <source>
        <dbReference type="Proteomes" id="UP000176700"/>
    </source>
</evidence>
<evidence type="ECO:0000256" key="9">
    <source>
        <dbReference type="RuleBase" id="RU003923"/>
    </source>
</evidence>
<feature type="transmembrane region" description="Helical" evidence="10">
    <location>
        <begin position="338"/>
        <end position="359"/>
    </location>
</feature>
<dbReference type="InterPro" id="IPR042094">
    <property type="entry name" value="T2SS_GspF_sf"/>
</dbReference>